<dbReference type="OrthoDB" id="6275838at2759"/>
<dbReference type="EMBL" id="CAIIXF020000003">
    <property type="protein sequence ID" value="CAH1780139.1"/>
    <property type="molecule type" value="Genomic_DNA"/>
</dbReference>
<organism evidence="2 3">
    <name type="scientific">Owenia fusiformis</name>
    <name type="common">Polychaete worm</name>
    <dbReference type="NCBI Taxonomy" id="6347"/>
    <lineage>
        <taxon>Eukaryota</taxon>
        <taxon>Metazoa</taxon>
        <taxon>Spiralia</taxon>
        <taxon>Lophotrochozoa</taxon>
        <taxon>Annelida</taxon>
        <taxon>Polychaeta</taxon>
        <taxon>Sedentaria</taxon>
        <taxon>Canalipalpata</taxon>
        <taxon>Sabellida</taxon>
        <taxon>Oweniida</taxon>
        <taxon>Oweniidae</taxon>
        <taxon>Owenia</taxon>
    </lineage>
</organism>
<proteinExistence type="predicted"/>
<dbReference type="PANTHER" id="PTHR15036">
    <property type="entry name" value="PIKACHURIN-LIKE PROTEIN"/>
    <property type="match status" value="1"/>
</dbReference>
<comment type="caution">
    <text evidence="2">The sequence shown here is derived from an EMBL/GenBank/DDBJ whole genome shotgun (WGS) entry which is preliminary data.</text>
</comment>
<protein>
    <submittedName>
        <fullName evidence="2">Uncharacterized protein</fullName>
    </submittedName>
</protein>
<sequence length="219" mass="24624">MVSRCTAVDVLTMFITCAMFRPVCGRATRIPGKACSATIDIASALGVRIARMQGSRVQYEPVYPLGDRSSLSVEFKTRHSTGLLFLASSENLEHRSAETPDSVALYLQQGHLRYYFNCGNTNGLLTMHEEFNDNSWHKVEFTRIPLKGMVKIDDEKPFRDYVHTCAPFNHIYLGGLPQRVRIPGFSGLNQRLNGCLRNFRIDEVPVEGTPHYSAVFSCD</sequence>
<evidence type="ECO:0000313" key="3">
    <source>
        <dbReference type="Proteomes" id="UP000749559"/>
    </source>
</evidence>
<reference evidence="2" key="1">
    <citation type="submission" date="2022-03" db="EMBL/GenBank/DDBJ databases">
        <authorList>
            <person name="Martin C."/>
        </authorList>
    </citation>
    <scope>NUCLEOTIDE SEQUENCE</scope>
</reference>
<accession>A0A8J1UR50</accession>
<dbReference type="Proteomes" id="UP000749559">
    <property type="component" value="Unassembled WGS sequence"/>
</dbReference>
<dbReference type="AlphaFoldDB" id="A0A8J1UR50"/>
<dbReference type="Pfam" id="PF02210">
    <property type="entry name" value="Laminin_G_2"/>
    <property type="match status" value="1"/>
</dbReference>
<gene>
    <name evidence="2" type="ORF">OFUS_LOCUS6869</name>
</gene>
<dbReference type="SUPFAM" id="SSF49899">
    <property type="entry name" value="Concanavalin A-like lectins/glucanases"/>
    <property type="match status" value="1"/>
</dbReference>
<dbReference type="InterPro" id="IPR050372">
    <property type="entry name" value="Neurexin-related_CASP"/>
</dbReference>
<dbReference type="InterPro" id="IPR001791">
    <property type="entry name" value="Laminin_G"/>
</dbReference>
<evidence type="ECO:0000256" key="1">
    <source>
        <dbReference type="PROSITE-ProRule" id="PRU00122"/>
    </source>
</evidence>
<dbReference type="Gene3D" id="2.60.120.200">
    <property type="match status" value="1"/>
</dbReference>
<dbReference type="GO" id="GO:0016020">
    <property type="term" value="C:membrane"/>
    <property type="evidence" value="ECO:0007669"/>
    <property type="project" value="UniProtKB-SubCell"/>
</dbReference>
<dbReference type="CDD" id="cd00110">
    <property type="entry name" value="LamG"/>
    <property type="match status" value="1"/>
</dbReference>
<dbReference type="SMART" id="SM00282">
    <property type="entry name" value="LamG"/>
    <property type="match status" value="1"/>
</dbReference>
<evidence type="ECO:0000313" key="2">
    <source>
        <dbReference type="EMBL" id="CAH1780139.1"/>
    </source>
</evidence>
<name>A0A8J1UR50_OWEFU</name>
<dbReference type="PANTHER" id="PTHR15036:SF85">
    <property type="entry name" value="SP2353, ISOFORM A"/>
    <property type="match status" value="1"/>
</dbReference>
<keyword evidence="3" id="KW-1185">Reference proteome</keyword>
<dbReference type="InterPro" id="IPR013320">
    <property type="entry name" value="ConA-like_dom_sf"/>
</dbReference>
<comment type="caution">
    <text evidence="1">Lacks conserved residue(s) required for the propagation of feature annotation.</text>
</comment>
<dbReference type="PROSITE" id="PS50025">
    <property type="entry name" value="LAM_G_DOMAIN"/>
    <property type="match status" value="1"/>
</dbReference>